<dbReference type="AlphaFoldDB" id="A0A1W2H0H6"/>
<proteinExistence type="predicted"/>
<evidence type="ECO:0000313" key="8">
    <source>
        <dbReference type="Proteomes" id="UP000192333"/>
    </source>
</evidence>
<reference evidence="8" key="1">
    <citation type="submission" date="2017-04" db="EMBL/GenBank/DDBJ databases">
        <authorList>
            <person name="Varghese N."/>
            <person name="Submissions S."/>
        </authorList>
    </citation>
    <scope>NUCLEOTIDE SEQUENCE [LARGE SCALE GENOMIC DNA]</scope>
    <source>
        <strain evidence="8">DSM 16537</strain>
    </source>
</reference>
<feature type="transmembrane region" description="Helical" evidence="6">
    <location>
        <begin position="338"/>
        <end position="363"/>
    </location>
</feature>
<dbReference type="PANTHER" id="PTHR30250">
    <property type="entry name" value="PST FAMILY PREDICTED COLANIC ACID TRANSPORTER"/>
    <property type="match status" value="1"/>
</dbReference>
<keyword evidence="4 6" id="KW-1133">Transmembrane helix</keyword>
<dbReference type="Proteomes" id="UP000192333">
    <property type="component" value="Chromosome I"/>
</dbReference>
<feature type="transmembrane region" description="Helical" evidence="6">
    <location>
        <begin position="303"/>
        <end position="326"/>
    </location>
</feature>
<feature type="transmembrane region" description="Helical" evidence="6">
    <location>
        <begin position="126"/>
        <end position="147"/>
    </location>
</feature>
<feature type="transmembrane region" description="Helical" evidence="6">
    <location>
        <begin position="375"/>
        <end position="393"/>
    </location>
</feature>
<evidence type="ECO:0000256" key="6">
    <source>
        <dbReference type="SAM" id="Phobius"/>
    </source>
</evidence>
<dbReference type="PANTHER" id="PTHR30250:SF11">
    <property type="entry name" value="O-ANTIGEN TRANSPORTER-RELATED"/>
    <property type="match status" value="1"/>
</dbReference>
<dbReference type="OrthoDB" id="9815702at2"/>
<feature type="transmembrane region" description="Helical" evidence="6">
    <location>
        <begin position="184"/>
        <end position="206"/>
    </location>
</feature>
<evidence type="ECO:0000256" key="2">
    <source>
        <dbReference type="ARBA" id="ARBA00022475"/>
    </source>
</evidence>
<accession>A0A1W2H0H6</accession>
<feature type="transmembrane region" description="Helical" evidence="6">
    <location>
        <begin position="21"/>
        <end position="47"/>
    </location>
</feature>
<dbReference type="Pfam" id="PF01943">
    <property type="entry name" value="Polysacc_synt"/>
    <property type="match status" value="1"/>
</dbReference>
<feature type="transmembrane region" description="Helical" evidence="6">
    <location>
        <begin position="94"/>
        <end position="120"/>
    </location>
</feature>
<keyword evidence="5 6" id="KW-0472">Membrane</keyword>
<evidence type="ECO:0000256" key="4">
    <source>
        <dbReference type="ARBA" id="ARBA00022989"/>
    </source>
</evidence>
<evidence type="ECO:0000256" key="3">
    <source>
        <dbReference type="ARBA" id="ARBA00022692"/>
    </source>
</evidence>
<name>A0A1W2H0H6_9BACT</name>
<dbReference type="GO" id="GO:0005886">
    <property type="term" value="C:plasma membrane"/>
    <property type="evidence" value="ECO:0007669"/>
    <property type="project" value="UniProtKB-SubCell"/>
</dbReference>
<dbReference type="STRING" id="758820.SAMN00777080_0679"/>
<dbReference type="RefSeq" id="WP_084118978.1">
    <property type="nucleotide sequence ID" value="NZ_LT838813.1"/>
</dbReference>
<keyword evidence="3 6" id="KW-0812">Transmembrane</keyword>
<dbReference type="InterPro" id="IPR002797">
    <property type="entry name" value="Polysacc_synth"/>
</dbReference>
<evidence type="ECO:0000313" key="7">
    <source>
        <dbReference type="EMBL" id="SMD42142.1"/>
    </source>
</evidence>
<feature type="transmembrane region" description="Helical" evidence="6">
    <location>
        <begin position="159"/>
        <end position="178"/>
    </location>
</feature>
<keyword evidence="2" id="KW-1003">Cell membrane</keyword>
<gene>
    <name evidence="7" type="ORF">SAMN00777080_0679</name>
</gene>
<dbReference type="InterPro" id="IPR050833">
    <property type="entry name" value="Poly_Biosynth_Transport"/>
</dbReference>
<evidence type="ECO:0000256" key="5">
    <source>
        <dbReference type="ARBA" id="ARBA00023136"/>
    </source>
</evidence>
<comment type="subcellular location">
    <subcellularLocation>
        <location evidence="1">Cell membrane</location>
        <topology evidence="1">Multi-pass membrane protein</topology>
    </subcellularLocation>
</comment>
<feature type="transmembrane region" description="Helical" evidence="6">
    <location>
        <begin position="53"/>
        <end position="73"/>
    </location>
</feature>
<dbReference type="EMBL" id="LT838813">
    <property type="protein sequence ID" value="SMD42142.1"/>
    <property type="molecule type" value="Genomic_DNA"/>
</dbReference>
<protein>
    <submittedName>
        <fullName evidence="7">Polysaccharide transporter, PST family</fullName>
    </submittedName>
</protein>
<keyword evidence="8" id="KW-1185">Reference proteome</keyword>
<evidence type="ECO:0000256" key="1">
    <source>
        <dbReference type="ARBA" id="ARBA00004651"/>
    </source>
</evidence>
<organism evidence="7 8">
    <name type="scientific">Aquiflexum balticum DSM 16537</name>
    <dbReference type="NCBI Taxonomy" id="758820"/>
    <lineage>
        <taxon>Bacteria</taxon>
        <taxon>Pseudomonadati</taxon>
        <taxon>Bacteroidota</taxon>
        <taxon>Cytophagia</taxon>
        <taxon>Cytophagales</taxon>
        <taxon>Cyclobacteriaceae</taxon>
        <taxon>Aquiflexum</taxon>
    </lineage>
</organism>
<sequence>MIERLNPYSFNNLIRNKSLQNFIFLATIQASNVVISLITIPLLIQSIGVDQFGLVNLALSVIVLCNILVGFGYNLSAPREVAINHQNKEALSHLVSNIIGSKVLMAFFATLGIGVAIFGLGMFKEYQWILLFSVLLLFSEATLPLWFFQGMEKMKLISIANIFSKLLFLMGLVLFIHSPEQAKWVNFIMGGAGLGINMLLLLYIHYQLNIKFYKPKFIQLFTSLHENGLLFLSNLASHISINGGLIILSFFSTAEILGMFSLAERISMVLRIFPSLVIQAIYPNASRLLQSDLPQFIRFIKKVYGISLLLGLLGSLTTFTLAPFIIQVLSKSELEESVVFMKVLAFLPFLACLNIANVIIFLVKDQKNLMFKSSWLMFIYMISASLILTSQFGALGLCYALLSTEVIVLLISTVLNWIYNKPLVLSIARTF</sequence>
<feature type="transmembrane region" description="Helical" evidence="6">
    <location>
        <begin position="399"/>
        <end position="419"/>
    </location>
</feature>